<evidence type="ECO:0000313" key="3">
    <source>
        <dbReference type="Proteomes" id="UP000180235"/>
    </source>
</evidence>
<dbReference type="Proteomes" id="UP000180235">
    <property type="component" value="Chromosome"/>
</dbReference>
<dbReference type="AlphaFoldDB" id="A0A1J0AC53"/>
<dbReference type="KEGG" id="glt:GlitD10_1187"/>
<dbReference type="Pfam" id="PF05685">
    <property type="entry name" value="Uma2"/>
    <property type="match status" value="1"/>
</dbReference>
<dbReference type="InterPro" id="IPR012296">
    <property type="entry name" value="Nuclease_put_TT1808"/>
</dbReference>
<accession>A0A1J0AC53</accession>
<protein>
    <submittedName>
        <fullName evidence="2">Uncharacterized protein conserved in cyanobacteria</fullName>
    </submittedName>
</protein>
<evidence type="ECO:0000313" key="2">
    <source>
        <dbReference type="EMBL" id="APB33507.1"/>
    </source>
</evidence>
<name>A0A1J0AC53_9CYAN</name>
<feature type="domain" description="Putative restriction endonuclease" evidence="1">
    <location>
        <begin position="22"/>
        <end position="191"/>
    </location>
</feature>
<dbReference type="STRING" id="1188229.GlitD10_1187"/>
<proteinExistence type="predicted"/>
<reference evidence="2 3" key="1">
    <citation type="submission" date="2016-10" db="EMBL/GenBank/DDBJ databases">
        <title>Description of Gloeomargarita lithophora gen. nov., sp. nov., a thylakoid-bearing basal-branching cyanobacterium with intracellular carbonates, and proposal for Gloeomargaritales ord. nov.</title>
        <authorList>
            <person name="Moreira D."/>
            <person name="Tavera R."/>
            <person name="Benzerara K."/>
            <person name="Skouri-Panet F."/>
            <person name="Couradeau E."/>
            <person name="Gerard E."/>
            <person name="Loussert C."/>
            <person name="Novelo E."/>
            <person name="Zivanovic Y."/>
            <person name="Lopez-Garcia P."/>
        </authorList>
    </citation>
    <scope>NUCLEOTIDE SEQUENCE [LARGE SCALE GENOMIC DNA]</scope>
    <source>
        <strain evidence="2 3">D10</strain>
    </source>
</reference>
<evidence type="ECO:0000259" key="1">
    <source>
        <dbReference type="Pfam" id="PF05685"/>
    </source>
</evidence>
<dbReference type="PANTHER" id="PTHR34107">
    <property type="entry name" value="SLL0198 PROTEIN-RELATED"/>
    <property type="match status" value="1"/>
</dbReference>
<keyword evidence="3" id="KW-1185">Reference proteome</keyword>
<dbReference type="EMBL" id="CP017675">
    <property type="protein sequence ID" value="APB33507.1"/>
    <property type="molecule type" value="Genomic_DNA"/>
</dbReference>
<dbReference type="Gene3D" id="3.90.1570.10">
    <property type="entry name" value="tt1808, chain A"/>
    <property type="match status" value="1"/>
</dbReference>
<sequence>MVNVMMITPVYLPTDWRVSESEFMSLVQANPDLRLELTATGEVIAMPPTGSETSGNNIDLAGYVWLWNKQTKLGKVFDSSGGFRLPNGAIRSPDVAWIRLERWQSLSSDERQGFAPLCPDFVLELLSPSDHLITVQNKMQEYLDNGCQLGWLINSATRTTEIYRPQQNVVTIPFDQTLLGEEILPGFALNLQTLFF</sequence>
<dbReference type="PANTHER" id="PTHR34107:SF7">
    <property type="entry name" value="SLR2092 PROTEIN"/>
    <property type="match status" value="1"/>
</dbReference>
<dbReference type="SUPFAM" id="SSF52980">
    <property type="entry name" value="Restriction endonuclease-like"/>
    <property type="match status" value="1"/>
</dbReference>
<dbReference type="CDD" id="cd06260">
    <property type="entry name" value="DUF820-like"/>
    <property type="match status" value="1"/>
</dbReference>
<dbReference type="InterPro" id="IPR011335">
    <property type="entry name" value="Restrct_endonuc-II-like"/>
</dbReference>
<organism evidence="2 3">
    <name type="scientific">Gloeomargarita lithophora Alchichica-D10</name>
    <dbReference type="NCBI Taxonomy" id="1188229"/>
    <lineage>
        <taxon>Bacteria</taxon>
        <taxon>Bacillati</taxon>
        <taxon>Cyanobacteriota</taxon>
        <taxon>Cyanophyceae</taxon>
        <taxon>Gloeomargaritales</taxon>
        <taxon>Gloeomargaritaceae</taxon>
        <taxon>Gloeomargarita</taxon>
    </lineage>
</organism>
<gene>
    <name evidence="2" type="ORF">GlitD10_1187</name>
</gene>
<dbReference type="InterPro" id="IPR008538">
    <property type="entry name" value="Uma2"/>
</dbReference>